<dbReference type="OrthoDB" id="365640at2759"/>
<dbReference type="InterPro" id="IPR033336">
    <property type="entry name" value="SAXO1/2"/>
</dbReference>
<sequence length="320" mass="37438">MSKVNHPLNCHNKTNHNTGSFKGGKTISDFGLSKQDVSKYDDRKTILSNHYNTLIQKNQHLFDHISGQCICGMCICGRCKCPRQNLEQDYKRGGKSEYQKEFIEKDNNQGRVDDTFYKMQYHNKQPMELSTTNRKDFDPKKIPEYKRVQEERNRDKYLPFAGVSSYGDTYQRFPSNPVAQIKPAAHPTVIKDMPFAGESMYKSYYKGDKVPFDPEVQYMINKNKRGQFKSPLNPDFPFLDETSNKFFYQPFKTRRQPSQLNKNKYDPLPAFDGQFLTTKNQDFQQWQKKKCPARTVLNSMYEADLAKTRSSYGRKSVSKY</sequence>
<dbReference type="InParanoid" id="A0A0V0R4L6"/>
<comment type="caution">
    <text evidence="2">The sequence shown here is derived from an EMBL/GenBank/DDBJ whole genome shotgun (WGS) entry which is preliminary data.</text>
</comment>
<evidence type="ECO:0008006" key="4">
    <source>
        <dbReference type="Google" id="ProtNLM"/>
    </source>
</evidence>
<evidence type="ECO:0000256" key="1">
    <source>
        <dbReference type="ARBA" id="ARBA00008738"/>
    </source>
</evidence>
<dbReference type="GO" id="GO:0008017">
    <property type="term" value="F:microtubule binding"/>
    <property type="evidence" value="ECO:0007669"/>
    <property type="project" value="InterPro"/>
</dbReference>
<evidence type="ECO:0000313" key="3">
    <source>
        <dbReference type="Proteomes" id="UP000054937"/>
    </source>
</evidence>
<dbReference type="PANTHER" id="PTHR31516">
    <property type="entry name" value="STABILIZER OF AXONEMAL MICROTUBULES 2"/>
    <property type="match status" value="1"/>
</dbReference>
<keyword evidence="3" id="KW-1185">Reference proteome</keyword>
<dbReference type="PANTHER" id="PTHR31516:SF17">
    <property type="entry name" value="STABILIZER OF AXONEMAL MICROTUBULES 2"/>
    <property type="match status" value="1"/>
</dbReference>
<dbReference type="GO" id="GO:0005856">
    <property type="term" value="C:cytoskeleton"/>
    <property type="evidence" value="ECO:0007669"/>
    <property type="project" value="TreeGrafter"/>
</dbReference>
<name>A0A0V0R4L6_PSEPJ</name>
<reference evidence="2 3" key="1">
    <citation type="journal article" date="2015" name="Sci. Rep.">
        <title>Genome of the facultative scuticociliatosis pathogen Pseudocohnilembus persalinus provides insight into its virulence through horizontal gene transfer.</title>
        <authorList>
            <person name="Xiong J."/>
            <person name="Wang G."/>
            <person name="Cheng J."/>
            <person name="Tian M."/>
            <person name="Pan X."/>
            <person name="Warren A."/>
            <person name="Jiang C."/>
            <person name="Yuan D."/>
            <person name="Miao W."/>
        </authorList>
    </citation>
    <scope>NUCLEOTIDE SEQUENCE [LARGE SCALE GENOMIC DNA]</scope>
    <source>
        <strain evidence="2">36N120E</strain>
    </source>
</reference>
<organism evidence="2 3">
    <name type="scientific">Pseudocohnilembus persalinus</name>
    <name type="common">Ciliate</name>
    <dbReference type="NCBI Taxonomy" id="266149"/>
    <lineage>
        <taxon>Eukaryota</taxon>
        <taxon>Sar</taxon>
        <taxon>Alveolata</taxon>
        <taxon>Ciliophora</taxon>
        <taxon>Intramacronucleata</taxon>
        <taxon>Oligohymenophorea</taxon>
        <taxon>Scuticociliatia</taxon>
        <taxon>Philasterida</taxon>
        <taxon>Pseudocohnilembidae</taxon>
        <taxon>Pseudocohnilembus</taxon>
    </lineage>
</organism>
<comment type="similarity">
    <text evidence="1">Belongs to the FAM154 family.</text>
</comment>
<dbReference type="OMA" id="PENGSRC"/>
<protein>
    <recommendedName>
        <fullName evidence="4">STOP protein</fullName>
    </recommendedName>
</protein>
<proteinExistence type="inferred from homology"/>
<evidence type="ECO:0000313" key="2">
    <source>
        <dbReference type="EMBL" id="KRX09423.1"/>
    </source>
</evidence>
<gene>
    <name evidence="2" type="ORF">PPERSA_04729</name>
</gene>
<dbReference type="EMBL" id="LDAU01000051">
    <property type="protein sequence ID" value="KRX09423.1"/>
    <property type="molecule type" value="Genomic_DNA"/>
</dbReference>
<dbReference type="Proteomes" id="UP000054937">
    <property type="component" value="Unassembled WGS sequence"/>
</dbReference>
<accession>A0A0V0R4L6</accession>
<dbReference type="AlphaFoldDB" id="A0A0V0R4L6"/>